<dbReference type="Proteomes" id="UP001501411">
    <property type="component" value="Unassembled WGS sequence"/>
</dbReference>
<dbReference type="Pfam" id="PF13369">
    <property type="entry name" value="Transglut_core2"/>
    <property type="match status" value="1"/>
</dbReference>
<organism evidence="3 4">
    <name type="scientific">Olivibacter ginsenosidimutans</name>
    <dbReference type="NCBI Taxonomy" id="1176537"/>
    <lineage>
        <taxon>Bacteria</taxon>
        <taxon>Pseudomonadati</taxon>
        <taxon>Bacteroidota</taxon>
        <taxon>Sphingobacteriia</taxon>
        <taxon>Sphingobacteriales</taxon>
        <taxon>Sphingobacteriaceae</taxon>
        <taxon>Olivibacter</taxon>
    </lineage>
</organism>
<comment type="similarity">
    <text evidence="1">Belongs to the UPF0162 family.</text>
</comment>
<evidence type="ECO:0000259" key="2">
    <source>
        <dbReference type="Pfam" id="PF13369"/>
    </source>
</evidence>
<protein>
    <recommendedName>
        <fullName evidence="2">Protein SirB1 N-terminal domain-containing protein</fullName>
    </recommendedName>
</protein>
<keyword evidence="4" id="KW-1185">Reference proteome</keyword>
<evidence type="ECO:0000313" key="3">
    <source>
        <dbReference type="EMBL" id="GAA4783465.1"/>
    </source>
</evidence>
<gene>
    <name evidence="3" type="ORF">GCM10023231_08880</name>
</gene>
<proteinExistence type="inferred from homology"/>
<evidence type="ECO:0000313" key="4">
    <source>
        <dbReference type="Proteomes" id="UP001501411"/>
    </source>
</evidence>
<reference evidence="4" key="1">
    <citation type="journal article" date="2019" name="Int. J. Syst. Evol. Microbiol.">
        <title>The Global Catalogue of Microorganisms (GCM) 10K type strain sequencing project: providing services to taxonomists for standard genome sequencing and annotation.</title>
        <authorList>
            <consortium name="The Broad Institute Genomics Platform"/>
            <consortium name="The Broad Institute Genome Sequencing Center for Infectious Disease"/>
            <person name="Wu L."/>
            <person name="Ma J."/>
        </authorList>
    </citation>
    <scope>NUCLEOTIDE SEQUENCE [LARGE SCALE GENOMIC DNA]</scope>
    <source>
        <strain evidence="4">JCM 18200</strain>
    </source>
</reference>
<evidence type="ECO:0000256" key="1">
    <source>
        <dbReference type="ARBA" id="ARBA00007100"/>
    </source>
</evidence>
<accession>A0ABP9AQ55</accession>
<dbReference type="InterPro" id="IPR032698">
    <property type="entry name" value="SirB1_N"/>
</dbReference>
<feature type="domain" description="Protein SirB1 N-terminal" evidence="2">
    <location>
        <begin position="113"/>
        <end position="269"/>
    </location>
</feature>
<sequence>MHLAKIHVSLYMLNDNEISSLIQLLDDPDDGVYQHVEERLLAEGVTVIGSLEEAWERSFDTLLQSRIENLIHKIQFEQVHRELELWLVSGAFDLLQGLIIVNKYQYPDLDEQTIINQVDEIKRDAWLEMMYNMNAVEKVRLLNNVFYNMHGFKGNTKNYHDPQNSYIGKVLETRKGNPILLASLYSIVAQRLDIPIYGVNLPRHFILAYLDENIKSGEEEILFYINAFNRGQIFGRHDVLSFLKQLNLPHHKEFFVPCDNKAIISRVLRNLLAAYHQAGNLEKANEMERLLTLFNE</sequence>
<name>A0ABP9AQ55_9SPHI</name>
<dbReference type="EMBL" id="BAABIQ010000005">
    <property type="protein sequence ID" value="GAA4783465.1"/>
    <property type="molecule type" value="Genomic_DNA"/>
</dbReference>
<dbReference type="PANTHER" id="PTHR31350">
    <property type="entry name" value="SI:DKEY-261L7.2"/>
    <property type="match status" value="1"/>
</dbReference>
<comment type="caution">
    <text evidence="3">The sequence shown here is derived from an EMBL/GenBank/DDBJ whole genome shotgun (WGS) entry which is preliminary data.</text>
</comment>
<dbReference type="PANTHER" id="PTHR31350:SF21">
    <property type="entry name" value="F-BOX ONLY PROTEIN 21"/>
    <property type="match status" value="1"/>
</dbReference>